<evidence type="ECO:0008006" key="3">
    <source>
        <dbReference type="Google" id="ProtNLM"/>
    </source>
</evidence>
<evidence type="ECO:0000313" key="2">
    <source>
        <dbReference type="EMBL" id="KKL04458.1"/>
    </source>
</evidence>
<dbReference type="GO" id="GO:0003934">
    <property type="term" value="F:GTP cyclohydrolase I activity"/>
    <property type="evidence" value="ECO:0007669"/>
    <property type="project" value="InterPro"/>
</dbReference>
<comment type="caution">
    <text evidence="2">The sequence shown here is derived from an EMBL/GenBank/DDBJ whole genome shotgun (WGS) entry which is preliminary data.</text>
</comment>
<dbReference type="NCBIfam" id="NF010200">
    <property type="entry name" value="PRK13674.1-1"/>
    <property type="match status" value="1"/>
</dbReference>
<dbReference type="AlphaFoldDB" id="A0A0F9CX68"/>
<dbReference type="EMBL" id="LAZR01044514">
    <property type="protein sequence ID" value="KKL04458.1"/>
    <property type="molecule type" value="Genomic_DNA"/>
</dbReference>
<dbReference type="Pfam" id="PF02649">
    <property type="entry name" value="GCHY-1"/>
    <property type="match status" value="1"/>
</dbReference>
<protein>
    <recommendedName>
        <fullName evidence="3">GTP cyclohydrolase I</fullName>
    </recommendedName>
</protein>
<dbReference type="HAMAP" id="MF_01527_B">
    <property type="entry name" value="GTP_cyclohydrol_B"/>
    <property type="match status" value="1"/>
</dbReference>
<name>A0A0F9CX68_9ZZZZ</name>
<dbReference type="PANTHER" id="PTHR36445:SF1">
    <property type="entry name" value="GTP CYCLOHYDROLASE MPTA"/>
    <property type="match status" value="1"/>
</dbReference>
<reference evidence="2" key="1">
    <citation type="journal article" date="2015" name="Nature">
        <title>Complex archaea that bridge the gap between prokaryotes and eukaryotes.</title>
        <authorList>
            <person name="Spang A."/>
            <person name="Saw J.H."/>
            <person name="Jorgensen S.L."/>
            <person name="Zaremba-Niedzwiedzka K."/>
            <person name="Martijn J."/>
            <person name="Lind A.E."/>
            <person name="van Eijk R."/>
            <person name="Schleper C."/>
            <person name="Guy L."/>
            <person name="Ettema T.J."/>
        </authorList>
    </citation>
    <scope>NUCLEOTIDE SEQUENCE</scope>
</reference>
<organism evidence="2">
    <name type="scientific">marine sediment metagenome</name>
    <dbReference type="NCBI Taxonomy" id="412755"/>
    <lineage>
        <taxon>unclassified sequences</taxon>
        <taxon>metagenomes</taxon>
        <taxon>ecological metagenomes</taxon>
    </lineage>
</organism>
<dbReference type="InterPro" id="IPR022838">
    <property type="entry name" value="GTP_cyclohydrolase_FolE2"/>
</dbReference>
<keyword evidence="1" id="KW-0378">Hydrolase</keyword>
<accession>A0A0F9CX68</accession>
<dbReference type="Gene3D" id="3.10.270.10">
    <property type="entry name" value="Urate Oxidase"/>
    <property type="match status" value="1"/>
</dbReference>
<proteinExistence type="inferred from homology"/>
<dbReference type="PANTHER" id="PTHR36445">
    <property type="entry name" value="GTP CYCLOHYDROLASE MPTA"/>
    <property type="match status" value="1"/>
</dbReference>
<sequence length="306" mass="33882">MNYCNTTLADITATDHVASAIPLRWVGMQAIATPLHILTEPPQQLSAKTDVFVSLDQGSAKGIHMSRLYLKVNHALSSQPLSTAMLTSLLKELVASQQGLSQSAKINLAFELMLKKPALLSNEFGYQSYPIQLNCQYIAQQLSTQLSLTIPYSSTCPCSAALSRQALSDAVELQFSEPQINKTQLTAWLKSAQGSIATAHSQRSFVDLKLTFLNQQLPDITVLIKHFENVIGTPVQTAVKRQDEQAFAKLNASNLMFCEDAARRIKQALTAMSELSDYWFKIEHQESLHAHNAVVIDYKDNHNSAY</sequence>
<evidence type="ECO:0000256" key="1">
    <source>
        <dbReference type="ARBA" id="ARBA00022801"/>
    </source>
</evidence>
<dbReference type="InterPro" id="IPR003801">
    <property type="entry name" value="GTP_cyclohydrolase_FolE2/MptA"/>
</dbReference>
<gene>
    <name evidence="2" type="ORF">LCGC14_2615850</name>
</gene>